<comment type="caution">
    <text evidence="1">The sequence shown here is derived from an EMBL/GenBank/DDBJ whole genome shotgun (WGS) entry which is preliminary data.</text>
</comment>
<evidence type="ECO:0000313" key="2">
    <source>
        <dbReference type="Proteomes" id="UP000053797"/>
    </source>
</evidence>
<dbReference type="AlphaFoldDB" id="A0A0V8GH61"/>
<dbReference type="SUPFAM" id="SSF160631">
    <property type="entry name" value="SMI1/KNR4-like"/>
    <property type="match status" value="1"/>
</dbReference>
<dbReference type="Proteomes" id="UP000053797">
    <property type="component" value="Unassembled WGS sequence"/>
</dbReference>
<dbReference type="EMBL" id="LNQL01000002">
    <property type="protein sequence ID" value="KSU49596.1"/>
    <property type="molecule type" value="Genomic_DNA"/>
</dbReference>
<accession>A0A0V8GH61</accession>
<reference evidence="1 2" key="1">
    <citation type="journal article" date="2015" name="Int. J. Syst. Evol. Microbiol.">
        <title>Exiguobacterium enclense sp. nov., isolated from sediment.</title>
        <authorList>
            <person name="Dastager S.G."/>
            <person name="Mawlankar R."/>
            <person name="Sonalkar V.V."/>
            <person name="Thorat M.N."/>
            <person name="Mual P."/>
            <person name="Verma A."/>
            <person name="Krishnamurthi S."/>
            <person name="Tang S.K."/>
            <person name="Li W.J."/>
        </authorList>
    </citation>
    <scope>NUCLEOTIDE SEQUENCE [LARGE SCALE GENOMIC DNA]</scope>
    <source>
        <strain evidence="1 2">NIO-1109</strain>
    </source>
</reference>
<evidence type="ECO:0000313" key="1">
    <source>
        <dbReference type="EMBL" id="KSU49596.1"/>
    </source>
</evidence>
<dbReference type="InterPro" id="IPR037883">
    <property type="entry name" value="Knr4/Smi1-like_sf"/>
</dbReference>
<proteinExistence type="predicted"/>
<dbReference type="Gene3D" id="3.40.1580.10">
    <property type="entry name" value="SMI1/KNR4-like"/>
    <property type="match status" value="1"/>
</dbReference>
<sequence>MIALETLKGRLVDGLLEIQKEEGYVARERFIFNRGATDEQLALLPAWTADDYQMFLRQHNGAKLFQHETLSYNDGFELFSIEDCLKYSEIWECPENFLAIGAGPDGEWIVYEMNRPAGNRIWSGEFLNFEEWEEDAMPFSFERWLDYLIVAQGTQFWEWFR</sequence>
<protein>
    <recommendedName>
        <fullName evidence="3">Knr4/Smi1-like domain-containing protein</fullName>
    </recommendedName>
</protein>
<name>A0A0V8GH61_9BACL</name>
<evidence type="ECO:0008006" key="3">
    <source>
        <dbReference type="Google" id="ProtNLM"/>
    </source>
</evidence>
<gene>
    <name evidence="1" type="ORF">AS033_09560</name>
</gene>
<organism evidence="1 2">
    <name type="scientific">Exiguobacterium indicum</name>
    <dbReference type="NCBI Taxonomy" id="296995"/>
    <lineage>
        <taxon>Bacteria</taxon>
        <taxon>Bacillati</taxon>
        <taxon>Bacillota</taxon>
        <taxon>Bacilli</taxon>
        <taxon>Bacillales</taxon>
        <taxon>Bacillales Family XII. Incertae Sedis</taxon>
        <taxon>Exiguobacterium</taxon>
    </lineage>
</organism>
<dbReference type="RefSeq" id="WP_058265328.1">
    <property type="nucleotide sequence ID" value="NZ_FMYN01000002.1"/>
</dbReference>
<dbReference type="OrthoDB" id="2355620at2"/>